<evidence type="ECO:0000313" key="2">
    <source>
        <dbReference type="Proteomes" id="UP000278222"/>
    </source>
</evidence>
<dbReference type="PANTHER" id="PTHR42941">
    <property type="entry name" value="SLL1037 PROTEIN"/>
    <property type="match status" value="1"/>
</dbReference>
<dbReference type="Pfam" id="PF16868">
    <property type="entry name" value="NMT1_3"/>
    <property type="match status" value="1"/>
</dbReference>
<dbReference type="PROSITE" id="PS51318">
    <property type="entry name" value="TAT"/>
    <property type="match status" value="1"/>
</dbReference>
<keyword evidence="2" id="KW-1185">Reference proteome</keyword>
<dbReference type="AlphaFoldDB" id="A0A3N1MD69"/>
<organism evidence="1 2">
    <name type="scientific">Stella humosa</name>
    <dbReference type="NCBI Taxonomy" id="94"/>
    <lineage>
        <taxon>Bacteria</taxon>
        <taxon>Pseudomonadati</taxon>
        <taxon>Pseudomonadota</taxon>
        <taxon>Alphaproteobacteria</taxon>
        <taxon>Rhodospirillales</taxon>
        <taxon>Stellaceae</taxon>
        <taxon>Stella</taxon>
    </lineage>
</organism>
<dbReference type="InterPro" id="IPR011852">
    <property type="entry name" value="TRAP_TAXI"/>
</dbReference>
<dbReference type="CDD" id="cd13520">
    <property type="entry name" value="PBP2_TAXI_TRAP"/>
    <property type="match status" value="1"/>
</dbReference>
<dbReference type="PANTHER" id="PTHR42941:SF1">
    <property type="entry name" value="SLL1037 PROTEIN"/>
    <property type="match status" value="1"/>
</dbReference>
<dbReference type="InterPro" id="IPR006311">
    <property type="entry name" value="TAT_signal"/>
</dbReference>
<dbReference type="Gene3D" id="3.40.190.10">
    <property type="entry name" value="Periplasmic binding protein-like II"/>
    <property type="match status" value="2"/>
</dbReference>
<dbReference type="RefSeq" id="WP_123688284.1">
    <property type="nucleotide sequence ID" value="NZ_AP019700.1"/>
</dbReference>
<protein>
    <recommendedName>
        <fullName evidence="3">TRAP transporter TAXI family solute receptor</fullName>
    </recommendedName>
</protein>
<dbReference type="Proteomes" id="UP000278222">
    <property type="component" value="Unassembled WGS sequence"/>
</dbReference>
<sequence length="366" mass="38892">MTAPTDEKVSLRRSGWGRSGWDGIGRRTFLGALGGGLASALAPRQLFAQSPEVDRAGPVRFFRIGTGGAGGTYFPIGRLLGSAVSNPPGSRPCDKGGSCGVPGLIAVAQSTQGSVENLSLMLAKRLESALCQADIAHWAYTGTGMFDGKPAMTSLRAVASLFREPVHVVVRQDSRIESIDELKGKRVSIGEEFSGTRVDAVLVLASHGVQEKDIEPRFLRTGAAADALRDGSIDAFFFIAGYPVSAIEDLARRLPIRLLPVVGPPADLLRSTGPFFIDTMIPAQTYQDVPATPTVSVAALWVVDAELPDTLVQAIARSLWHASARRLFDSGHPEARNIQLQTARAGVTIPFHPGAEAFYAEPPAAR</sequence>
<evidence type="ECO:0000313" key="1">
    <source>
        <dbReference type="EMBL" id="ROQ01538.1"/>
    </source>
</evidence>
<dbReference type="NCBIfam" id="TIGR02122">
    <property type="entry name" value="TRAP_TAXI"/>
    <property type="match status" value="1"/>
</dbReference>
<name>A0A3N1MD69_9PROT</name>
<evidence type="ECO:0008006" key="3">
    <source>
        <dbReference type="Google" id="ProtNLM"/>
    </source>
</evidence>
<proteinExistence type="predicted"/>
<accession>A0A3N1MD69</accession>
<dbReference type="SUPFAM" id="SSF53850">
    <property type="entry name" value="Periplasmic binding protein-like II"/>
    <property type="match status" value="1"/>
</dbReference>
<dbReference type="EMBL" id="RJKX01000011">
    <property type="protein sequence ID" value="ROQ01538.1"/>
    <property type="molecule type" value="Genomic_DNA"/>
</dbReference>
<reference evidence="1 2" key="1">
    <citation type="submission" date="2018-11" db="EMBL/GenBank/DDBJ databases">
        <title>Genomic Encyclopedia of Type Strains, Phase IV (KMG-IV): sequencing the most valuable type-strain genomes for metagenomic binning, comparative biology and taxonomic classification.</title>
        <authorList>
            <person name="Goeker M."/>
        </authorList>
    </citation>
    <scope>NUCLEOTIDE SEQUENCE [LARGE SCALE GENOMIC DNA]</scope>
    <source>
        <strain evidence="1 2">DSM 5900</strain>
    </source>
</reference>
<comment type="caution">
    <text evidence="1">The sequence shown here is derived from an EMBL/GenBank/DDBJ whole genome shotgun (WGS) entry which is preliminary data.</text>
</comment>
<gene>
    <name evidence="1" type="ORF">EDC65_0718</name>
</gene>
<dbReference type="OrthoDB" id="8477520at2"/>